<reference evidence="2" key="1">
    <citation type="journal article" date="2023" name="Nat. Plants">
        <title>Single-cell RNA sequencing provides a high-resolution roadmap for understanding the multicellular compartmentation of specialized metabolism.</title>
        <authorList>
            <person name="Sun S."/>
            <person name="Shen X."/>
            <person name="Li Y."/>
            <person name="Li Y."/>
            <person name="Wang S."/>
            <person name="Li R."/>
            <person name="Zhang H."/>
            <person name="Shen G."/>
            <person name="Guo B."/>
            <person name="Wei J."/>
            <person name="Xu J."/>
            <person name="St-Pierre B."/>
            <person name="Chen S."/>
            <person name="Sun C."/>
        </authorList>
    </citation>
    <scope>NUCLEOTIDE SEQUENCE [LARGE SCALE GENOMIC DNA]</scope>
</reference>
<evidence type="ECO:0000313" key="1">
    <source>
        <dbReference type="EMBL" id="KAI5675321.1"/>
    </source>
</evidence>
<accession>A0ACC0BRP0</accession>
<keyword evidence="2" id="KW-1185">Reference proteome</keyword>
<sequence>MIKERSSSFSNHKISIQNFHDGQSSDKVDYMQVQSSSAVMAEAHTKGQGGHQIKRDLILPHTQLKKAPASLPSDSIHLKAPSITLTKSDGNTTVKETRSTESVILPTPITDNVSAYKLKGLMLPHMQVAHPPNSQAHPVKATGVPALNQIQQAGKITTING</sequence>
<gene>
    <name evidence="1" type="ORF">M9H77_06271</name>
</gene>
<protein>
    <submittedName>
        <fullName evidence="1">Uncharacterized protein</fullName>
    </submittedName>
</protein>
<organism evidence="1 2">
    <name type="scientific">Catharanthus roseus</name>
    <name type="common">Madagascar periwinkle</name>
    <name type="synonym">Vinca rosea</name>
    <dbReference type="NCBI Taxonomy" id="4058"/>
    <lineage>
        <taxon>Eukaryota</taxon>
        <taxon>Viridiplantae</taxon>
        <taxon>Streptophyta</taxon>
        <taxon>Embryophyta</taxon>
        <taxon>Tracheophyta</taxon>
        <taxon>Spermatophyta</taxon>
        <taxon>Magnoliopsida</taxon>
        <taxon>eudicotyledons</taxon>
        <taxon>Gunneridae</taxon>
        <taxon>Pentapetalae</taxon>
        <taxon>asterids</taxon>
        <taxon>lamiids</taxon>
        <taxon>Gentianales</taxon>
        <taxon>Apocynaceae</taxon>
        <taxon>Rauvolfioideae</taxon>
        <taxon>Vinceae</taxon>
        <taxon>Catharanthinae</taxon>
        <taxon>Catharanthus</taxon>
    </lineage>
</organism>
<evidence type="ECO:0000313" key="2">
    <source>
        <dbReference type="Proteomes" id="UP001060085"/>
    </source>
</evidence>
<proteinExistence type="predicted"/>
<comment type="caution">
    <text evidence="1">The sequence shown here is derived from an EMBL/GenBank/DDBJ whole genome shotgun (WGS) entry which is preliminary data.</text>
</comment>
<dbReference type="EMBL" id="CM044702">
    <property type="protein sequence ID" value="KAI5675321.1"/>
    <property type="molecule type" value="Genomic_DNA"/>
</dbReference>
<dbReference type="Proteomes" id="UP001060085">
    <property type="component" value="Linkage Group LG02"/>
</dbReference>
<name>A0ACC0BRP0_CATRO</name>